<sequence length="370" mass="40947">MNIGEPMSKKLFTRRSFTGLAAVTTMSFFTGCDKVMKQVLNGSGQDDGKGSSQTQGKNQEDEKERVLAAWNTTPFVEKPDNPTLDGDINKIIVGVWQVDTAIGAGDKAGKTYDHAGMLNQAYHDGTVPHYIFKSDGTHELHHFDGKVDHGKWTAKGDSAISCVYEEDGTTDEWIYDREAQRLKFEGKSAISSYQKLSDNPKDTSQIAYIDGNVVNFAATIPGVWELVSLHRINSDEPDLSTEDVKSNIKKTGTSYFFSVHKNGFCALFYPSGRVLPGRIEAESSSDDKQTYPMLVAASDQFENVEEASLQAHPKRPTTVYVKLKEVELLFQHLNHREDDFGDISYAPKASFPWHLDKLGNPTSESSGGNS</sequence>
<feature type="region of interest" description="Disordered" evidence="1">
    <location>
        <begin position="41"/>
        <end position="64"/>
    </location>
</feature>
<protein>
    <submittedName>
        <fullName evidence="2">Lipoprotein</fullName>
    </submittedName>
</protein>
<gene>
    <name evidence="2" type="ORF">IV60_GL000804</name>
</gene>
<evidence type="ECO:0000256" key="1">
    <source>
        <dbReference type="SAM" id="MobiDB-lite"/>
    </source>
</evidence>
<reference evidence="2 3" key="1">
    <citation type="journal article" date="2015" name="Genome Announc.">
        <title>Expanding the biotechnology potential of lactobacilli through comparative genomics of 213 strains and associated genera.</title>
        <authorList>
            <person name="Sun Z."/>
            <person name="Harris H.M."/>
            <person name="McCann A."/>
            <person name="Guo C."/>
            <person name="Argimon S."/>
            <person name="Zhang W."/>
            <person name="Yang X."/>
            <person name="Jeffery I.B."/>
            <person name="Cooney J.C."/>
            <person name="Kagawa T.F."/>
            <person name="Liu W."/>
            <person name="Song Y."/>
            <person name="Salvetti E."/>
            <person name="Wrobel A."/>
            <person name="Rasinkangas P."/>
            <person name="Parkhill J."/>
            <person name="Rea M.C."/>
            <person name="O'Sullivan O."/>
            <person name="Ritari J."/>
            <person name="Douillard F.P."/>
            <person name="Paul Ross R."/>
            <person name="Yang R."/>
            <person name="Briner A.E."/>
            <person name="Felis G.E."/>
            <person name="de Vos W.M."/>
            <person name="Barrangou R."/>
            <person name="Klaenhammer T.R."/>
            <person name="Caufield P.W."/>
            <person name="Cui Y."/>
            <person name="Zhang H."/>
            <person name="O'Toole P.W."/>
        </authorList>
    </citation>
    <scope>NUCLEOTIDE SEQUENCE [LARGE SCALE GENOMIC DNA]</scope>
    <source>
        <strain evidence="2 3">DSM 7090</strain>
    </source>
</reference>
<evidence type="ECO:0000313" key="2">
    <source>
        <dbReference type="EMBL" id="KRO02371.1"/>
    </source>
</evidence>
<dbReference type="Proteomes" id="UP000051927">
    <property type="component" value="Unassembled WGS sequence"/>
</dbReference>
<accession>A0ABR5Q311</accession>
<dbReference type="EMBL" id="JQCP01000002">
    <property type="protein sequence ID" value="KRO02371.1"/>
    <property type="molecule type" value="Genomic_DNA"/>
</dbReference>
<evidence type="ECO:0000313" key="3">
    <source>
        <dbReference type="Proteomes" id="UP000051927"/>
    </source>
</evidence>
<keyword evidence="3" id="KW-1185">Reference proteome</keyword>
<proteinExistence type="predicted"/>
<organism evidence="2 3">
    <name type="scientific">Lancefieldella rimae</name>
    <dbReference type="NCBI Taxonomy" id="1383"/>
    <lineage>
        <taxon>Bacteria</taxon>
        <taxon>Bacillati</taxon>
        <taxon>Actinomycetota</taxon>
        <taxon>Coriobacteriia</taxon>
        <taxon>Coriobacteriales</taxon>
        <taxon>Atopobiaceae</taxon>
        <taxon>Lancefieldella</taxon>
    </lineage>
</organism>
<keyword evidence="2" id="KW-0449">Lipoprotein</keyword>
<comment type="caution">
    <text evidence="2">The sequence shown here is derived from an EMBL/GenBank/DDBJ whole genome shotgun (WGS) entry which is preliminary data.</text>
</comment>
<name>A0ABR5Q311_9ACTN</name>